<sequence>MRGCWAQKDTPRRESFLDPYIDFWGNACNHPAINKGREARELRMATRHLGPTDETQLHNVAHNHRIKDCLHHIRDVRVLSVLCSHAKVKTRAEVVMIYRERRPSKGVPDVFRRHLGTRKVWKADHFASLSLSLPPPHHSYLFSLKVRKMCRESLVNGNSLPPFMEKEAARRMLPFPR</sequence>
<evidence type="ECO:0000313" key="2">
    <source>
        <dbReference type="Proteomes" id="UP001153076"/>
    </source>
</evidence>
<comment type="caution">
    <text evidence="1">The sequence shown here is derived from an EMBL/GenBank/DDBJ whole genome shotgun (WGS) entry which is preliminary data.</text>
</comment>
<reference evidence="1" key="1">
    <citation type="submission" date="2022-04" db="EMBL/GenBank/DDBJ databases">
        <title>Carnegiea gigantea Genome sequencing and assembly v2.</title>
        <authorList>
            <person name="Copetti D."/>
            <person name="Sanderson M.J."/>
            <person name="Burquez A."/>
            <person name="Wojciechowski M.F."/>
        </authorList>
    </citation>
    <scope>NUCLEOTIDE SEQUENCE</scope>
    <source>
        <strain evidence="1">SGP5-SGP5p</strain>
        <tissue evidence="1">Aerial part</tissue>
    </source>
</reference>
<keyword evidence="2" id="KW-1185">Reference proteome</keyword>
<dbReference type="AlphaFoldDB" id="A0A9Q1GGQ5"/>
<gene>
    <name evidence="1" type="ORF">Cgig2_009443</name>
</gene>
<accession>A0A9Q1GGQ5</accession>
<organism evidence="1 2">
    <name type="scientific">Carnegiea gigantea</name>
    <dbReference type="NCBI Taxonomy" id="171969"/>
    <lineage>
        <taxon>Eukaryota</taxon>
        <taxon>Viridiplantae</taxon>
        <taxon>Streptophyta</taxon>
        <taxon>Embryophyta</taxon>
        <taxon>Tracheophyta</taxon>
        <taxon>Spermatophyta</taxon>
        <taxon>Magnoliopsida</taxon>
        <taxon>eudicotyledons</taxon>
        <taxon>Gunneridae</taxon>
        <taxon>Pentapetalae</taxon>
        <taxon>Caryophyllales</taxon>
        <taxon>Cactineae</taxon>
        <taxon>Cactaceae</taxon>
        <taxon>Cactoideae</taxon>
        <taxon>Echinocereeae</taxon>
        <taxon>Carnegiea</taxon>
    </lineage>
</organism>
<dbReference type="EMBL" id="JAKOGI010003792">
    <property type="protein sequence ID" value="KAJ8420161.1"/>
    <property type="molecule type" value="Genomic_DNA"/>
</dbReference>
<dbReference type="Proteomes" id="UP001153076">
    <property type="component" value="Unassembled WGS sequence"/>
</dbReference>
<evidence type="ECO:0000313" key="1">
    <source>
        <dbReference type="EMBL" id="KAJ8420161.1"/>
    </source>
</evidence>
<protein>
    <submittedName>
        <fullName evidence="1">Uncharacterized protein</fullName>
    </submittedName>
</protein>
<name>A0A9Q1GGQ5_9CARY</name>
<proteinExistence type="predicted"/>